<dbReference type="SUPFAM" id="SSF50978">
    <property type="entry name" value="WD40 repeat-like"/>
    <property type="match status" value="1"/>
</dbReference>
<dbReference type="Pfam" id="PF00400">
    <property type="entry name" value="WD40"/>
    <property type="match status" value="1"/>
</dbReference>
<dbReference type="SMART" id="SM00320">
    <property type="entry name" value="WD40"/>
    <property type="match status" value="3"/>
</dbReference>
<dbReference type="InterPro" id="IPR015943">
    <property type="entry name" value="WD40/YVTN_repeat-like_dom_sf"/>
</dbReference>
<dbReference type="AlphaFoldDB" id="A0A6L2PUI5"/>
<keyword evidence="3 6" id="KW-0853">WD repeat</keyword>
<gene>
    <name evidence="8" type="ORF">Cfor_10792</name>
</gene>
<evidence type="ECO:0000313" key="8">
    <source>
        <dbReference type="EMBL" id="GFG36156.1"/>
    </source>
</evidence>
<dbReference type="Gene3D" id="2.130.10.10">
    <property type="entry name" value="YVTN repeat-like/Quinoprotein amine dehydrogenase"/>
    <property type="match status" value="1"/>
</dbReference>
<name>A0A6L2PUI5_COPFO</name>
<keyword evidence="4" id="KW-0677">Repeat</keyword>
<protein>
    <recommendedName>
        <fullName evidence="7">BING4 C-terminal domain-containing protein</fullName>
    </recommendedName>
</protein>
<dbReference type="InterPro" id="IPR036322">
    <property type="entry name" value="WD40_repeat_dom_sf"/>
</dbReference>
<keyword evidence="5" id="KW-0539">Nucleus</keyword>
<dbReference type="GO" id="GO:0032040">
    <property type="term" value="C:small-subunit processome"/>
    <property type="evidence" value="ECO:0007669"/>
    <property type="project" value="TreeGrafter"/>
</dbReference>
<dbReference type="SMART" id="SM01033">
    <property type="entry name" value="BING4CT"/>
    <property type="match status" value="1"/>
</dbReference>
<dbReference type="PANTHER" id="PTHR14085">
    <property type="entry name" value="WD-REPEAT PROTEIN BING4"/>
    <property type="match status" value="1"/>
</dbReference>
<evidence type="ECO:0000313" key="9">
    <source>
        <dbReference type="Proteomes" id="UP000502823"/>
    </source>
</evidence>
<dbReference type="Proteomes" id="UP000502823">
    <property type="component" value="Unassembled WGS sequence"/>
</dbReference>
<dbReference type="EMBL" id="BLKM01000610">
    <property type="protein sequence ID" value="GFG36156.1"/>
    <property type="molecule type" value="Genomic_DNA"/>
</dbReference>
<dbReference type="InterPro" id="IPR012952">
    <property type="entry name" value="BING4_C_dom"/>
</dbReference>
<dbReference type="PROSITE" id="PS50294">
    <property type="entry name" value="WD_REPEATS_REGION"/>
    <property type="match status" value="1"/>
</dbReference>
<dbReference type="InterPro" id="IPR001680">
    <property type="entry name" value="WD40_rpt"/>
</dbReference>
<proteinExistence type="predicted"/>
<evidence type="ECO:0000256" key="3">
    <source>
        <dbReference type="ARBA" id="ARBA00022574"/>
    </source>
</evidence>
<keyword evidence="2" id="KW-0698">rRNA processing</keyword>
<dbReference type="OrthoDB" id="10251154at2759"/>
<dbReference type="InterPro" id="IPR019775">
    <property type="entry name" value="WD40_repeat_CS"/>
</dbReference>
<dbReference type="GO" id="GO:0030686">
    <property type="term" value="C:90S preribosome"/>
    <property type="evidence" value="ECO:0007669"/>
    <property type="project" value="TreeGrafter"/>
</dbReference>
<dbReference type="PROSITE" id="PS00678">
    <property type="entry name" value="WD_REPEATS_1"/>
    <property type="match status" value="1"/>
</dbReference>
<feature type="repeat" description="WD" evidence="6">
    <location>
        <begin position="341"/>
        <end position="375"/>
    </location>
</feature>
<comment type="subcellular location">
    <subcellularLocation>
        <location evidence="1">Nucleus</location>
        <location evidence="1">Nucleolus</location>
    </subcellularLocation>
</comment>
<dbReference type="GO" id="GO:0000462">
    <property type="term" value="P:maturation of SSU-rRNA from tricistronic rRNA transcript (SSU-rRNA, 5.8S rRNA, LSU-rRNA)"/>
    <property type="evidence" value="ECO:0007669"/>
    <property type="project" value="TreeGrafter"/>
</dbReference>
<sequence length="608" mass="69732">MTRYFLNHETQRAVEELQNKHNEGATENLGTFKSFKHTSSREKCQREIETLVTVVKHKNKPWRGRSHEDDRLVAARVRVPWNRKVNRVPVPEEKLARHSRGEGLSGDGIKTNFYQKKLKKHEADIEFSLEQAARTELLLPEERGFLVAEEGELTTQFSQQQIASSVDIASATKHFDLHLAAFGPYRMNYSRNGRFLLVGGRRGHVAAMDWVTKRLLCEVNVMEAVYDVQWLHVETMFAVAQKQWVYIYDNQGTELHCIKKLNDVLHMEFLPYHFLLATANEEGYLSWLDISIGQMVSQFNTRMGRLNLMTLNPYNAVVCLGHSKGIVTMWSPNVREPLSKMLCHQHPLQSLAIDPQGQYMATASVDRTLKVWDVRKLEGPLQHYKLHAVASNLAFSQRDLLAVGMGNVAEIYKDCCQKSVERPYLRHRLFKRIGNMEFCPYEDVLGVATDSGFTSLIVPGSGEPNFDALESNPFQSKSQRKEAEVKSLLEKIQPEFITLDPTVINDVHIPTLRDKVEAKKKLLFLKPPKVDFQPRSKTGKKKGTVKVAQTKRIVHEEQRREFVRTLKEACVDEIISPPVLRSDNALVKHEPFSALDRFKPKKKKKKVV</sequence>
<evidence type="ECO:0000259" key="7">
    <source>
        <dbReference type="SMART" id="SM01033"/>
    </source>
</evidence>
<dbReference type="Pfam" id="PF08149">
    <property type="entry name" value="BING4CT"/>
    <property type="match status" value="1"/>
</dbReference>
<dbReference type="PANTHER" id="PTHR14085:SF3">
    <property type="entry name" value="WD REPEAT-CONTAINING PROTEIN 46"/>
    <property type="match status" value="1"/>
</dbReference>
<comment type="caution">
    <text evidence="8">The sequence shown here is derived from an EMBL/GenBank/DDBJ whole genome shotgun (WGS) entry which is preliminary data.</text>
</comment>
<feature type="domain" description="BING4 C-terminal" evidence="7">
    <location>
        <begin position="423"/>
        <end position="501"/>
    </location>
</feature>
<evidence type="ECO:0000256" key="5">
    <source>
        <dbReference type="ARBA" id="ARBA00023242"/>
    </source>
</evidence>
<evidence type="ECO:0000256" key="6">
    <source>
        <dbReference type="PROSITE-ProRule" id="PRU00221"/>
    </source>
</evidence>
<evidence type="ECO:0000256" key="2">
    <source>
        <dbReference type="ARBA" id="ARBA00022552"/>
    </source>
</evidence>
<dbReference type="InParanoid" id="A0A6L2PUI5"/>
<organism evidence="8 9">
    <name type="scientific">Coptotermes formosanus</name>
    <name type="common">Formosan subterranean termite</name>
    <dbReference type="NCBI Taxonomy" id="36987"/>
    <lineage>
        <taxon>Eukaryota</taxon>
        <taxon>Metazoa</taxon>
        <taxon>Ecdysozoa</taxon>
        <taxon>Arthropoda</taxon>
        <taxon>Hexapoda</taxon>
        <taxon>Insecta</taxon>
        <taxon>Pterygota</taxon>
        <taxon>Neoptera</taxon>
        <taxon>Polyneoptera</taxon>
        <taxon>Dictyoptera</taxon>
        <taxon>Blattodea</taxon>
        <taxon>Blattoidea</taxon>
        <taxon>Termitoidae</taxon>
        <taxon>Rhinotermitidae</taxon>
        <taxon>Coptotermes</taxon>
    </lineage>
</organism>
<dbReference type="InterPro" id="IPR040315">
    <property type="entry name" value="WDR46/Utp7"/>
</dbReference>
<evidence type="ECO:0000256" key="1">
    <source>
        <dbReference type="ARBA" id="ARBA00004604"/>
    </source>
</evidence>
<reference evidence="9" key="1">
    <citation type="submission" date="2020-01" db="EMBL/GenBank/DDBJ databases">
        <title>Draft genome sequence of the Termite Coptotermes fromosanus.</title>
        <authorList>
            <person name="Itakura S."/>
            <person name="Yosikawa Y."/>
            <person name="Umezawa K."/>
        </authorList>
    </citation>
    <scope>NUCLEOTIDE SEQUENCE [LARGE SCALE GENOMIC DNA]</scope>
</reference>
<evidence type="ECO:0000256" key="4">
    <source>
        <dbReference type="ARBA" id="ARBA00022737"/>
    </source>
</evidence>
<accession>A0A6L2PUI5</accession>
<keyword evidence="9" id="KW-1185">Reference proteome</keyword>
<dbReference type="PROSITE" id="PS50082">
    <property type="entry name" value="WD_REPEATS_2"/>
    <property type="match status" value="1"/>
</dbReference>
<dbReference type="FunCoup" id="A0A6L2PUI5">
    <property type="interactions" value="1777"/>
</dbReference>
<dbReference type="FunFam" id="2.130.10.10:FF:000378">
    <property type="entry name" value="U3 small nucleolar RNA-associated protein 7"/>
    <property type="match status" value="1"/>
</dbReference>